<protein>
    <recommendedName>
        <fullName evidence="3">K Homology domain-containing protein</fullName>
    </recommendedName>
</protein>
<dbReference type="Pfam" id="PF00013">
    <property type="entry name" value="KH_1"/>
    <property type="match status" value="1"/>
</dbReference>
<dbReference type="EMBL" id="JARIHO010000083">
    <property type="protein sequence ID" value="KAJ7309187.1"/>
    <property type="molecule type" value="Genomic_DNA"/>
</dbReference>
<dbReference type="SMART" id="SM00322">
    <property type="entry name" value="KH"/>
    <property type="match status" value="1"/>
</dbReference>
<dbReference type="InterPro" id="IPR004088">
    <property type="entry name" value="KH_dom_type_1"/>
</dbReference>
<evidence type="ECO:0000313" key="4">
    <source>
        <dbReference type="EMBL" id="KAJ7309187.1"/>
    </source>
</evidence>
<feature type="non-terminal residue" evidence="4">
    <location>
        <position position="1"/>
    </location>
</feature>
<proteinExistence type="predicted"/>
<comment type="caution">
    <text evidence="4">The sequence shown here is derived from an EMBL/GenBank/DDBJ whole genome shotgun (WGS) entry which is preliminary data.</text>
</comment>
<name>A0AAD7EBE8_9AGAR</name>
<dbReference type="InterPro" id="IPR004087">
    <property type="entry name" value="KH_dom"/>
</dbReference>
<gene>
    <name evidence="4" type="ORF">DFH08DRAFT_1050244</name>
</gene>
<evidence type="ECO:0000256" key="1">
    <source>
        <dbReference type="PROSITE-ProRule" id="PRU00117"/>
    </source>
</evidence>
<reference evidence="4" key="1">
    <citation type="submission" date="2023-03" db="EMBL/GenBank/DDBJ databases">
        <title>Massive genome expansion in bonnet fungi (Mycena s.s.) driven by repeated elements and novel gene families across ecological guilds.</title>
        <authorList>
            <consortium name="Lawrence Berkeley National Laboratory"/>
            <person name="Harder C.B."/>
            <person name="Miyauchi S."/>
            <person name="Viragh M."/>
            <person name="Kuo A."/>
            <person name="Thoen E."/>
            <person name="Andreopoulos B."/>
            <person name="Lu D."/>
            <person name="Skrede I."/>
            <person name="Drula E."/>
            <person name="Henrissat B."/>
            <person name="Morin E."/>
            <person name="Kohler A."/>
            <person name="Barry K."/>
            <person name="LaButti K."/>
            <person name="Morin E."/>
            <person name="Salamov A."/>
            <person name="Lipzen A."/>
            <person name="Mereny Z."/>
            <person name="Hegedus B."/>
            <person name="Baldrian P."/>
            <person name="Stursova M."/>
            <person name="Weitz H."/>
            <person name="Taylor A."/>
            <person name="Grigoriev I.V."/>
            <person name="Nagy L.G."/>
            <person name="Martin F."/>
            <person name="Kauserud H."/>
        </authorList>
    </citation>
    <scope>NUCLEOTIDE SEQUENCE</scope>
    <source>
        <strain evidence="4">CBHHK002</strain>
    </source>
</reference>
<feature type="compositionally biased region" description="Pro residues" evidence="2">
    <location>
        <begin position="222"/>
        <end position="235"/>
    </location>
</feature>
<dbReference type="GO" id="GO:0003723">
    <property type="term" value="F:RNA binding"/>
    <property type="evidence" value="ECO:0007669"/>
    <property type="project" value="UniProtKB-UniRule"/>
</dbReference>
<sequence>RLGSWALFPLQYNKASIRLWHFPSSSRPLYHLSCPLSTTAFPLSPMTTPVAPQDLWSYCNVLQSEIQCLHGRLDRLEHGDAAASTTQGHPWRLAWDGTHWTSRPPTPAPTPAIIAVGHTNIPLADTLPTVADSPDRYVCTLVVPDVVVGHIVGRGGKGLHQAHDVSGAQLRAYTDKALPAERRVSIRGTDQQVGEALIALGKRFMRKRVRPKKRGPSRPSEGPAPPPAGPAPAPPRAAMDVDPLPRRQARAPAPGKLAQDLHPRDDRGFRPAATGAQGPLTGRVRFAPQPSSSPPSQPLPREPATTAPIAPTQVMAPPTPTLRPNSTPFVPSVTMSTPLPTGGLPTAYGSPMLIDTVATGRSRKRTQTARQGSTMPVHSARVVGDNIYFPGDPEY</sequence>
<feature type="compositionally biased region" description="Pro residues" evidence="2">
    <location>
        <begin position="291"/>
        <end position="301"/>
    </location>
</feature>
<evidence type="ECO:0000313" key="5">
    <source>
        <dbReference type="Proteomes" id="UP001218218"/>
    </source>
</evidence>
<dbReference type="InterPro" id="IPR036612">
    <property type="entry name" value="KH_dom_type_1_sf"/>
</dbReference>
<feature type="compositionally biased region" description="Basic and acidic residues" evidence="2">
    <location>
        <begin position="259"/>
        <end position="269"/>
    </location>
</feature>
<feature type="region of interest" description="Disordered" evidence="2">
    <location>
        <begin position="357"/>
        <end position="376"/>
    </location>
</feature>
<dbReference type="AlphaFoldDB" id="A0AAD7EBE8"/>
<keyword evidence="1" id="KW-0694">RNA-binding</keyword>
<feature type="region of interest" description="Disordered" evidence="2">
    <location>
        <begin position="204"/>
        <end position="305"/>
    </location>
</feature>
<dbReference type="SUPFAM" id="SSF54791">
    <property type="entry name" value="Eukaryotic type KH-domain (KH-domain type I)"/>
    <property type="match status" value="1"/>
</dbReference>
<accession>A0AAD7EBE8</accession>
<evidence type="ECO:0000256" key="2">
    <source>
        <dbReference type="SAM" id="MobiDB-lite"/>
    </source>
</evidence>
<dbReference type="Proteomes" id="UP001218218">
    <property type="component" value="Unassembled WGS sequence"/>
</dbReference>
<keyword evidence="5" id="KW-1185">Reference proteome</keyword>
<feature type="compositionally biased region" description="Basic residues" evidence="2">
    <location>
        <begin position="204"/>
        <end position="216"/>
    </location>
</feature>
<feature type="domain" description="K Homology" evidence="3">
    <location>
        <begin position="135"/>
        <end position="205"/>
    </location>
</feature>
<dbReference type="Gene3D" id="3.30.1370.10">
    <property type="entry name" value="K Homology domain, type 1"/>
    <property type="match status" value="1"/>
</dbReference>
<organism evidence="4 5">
    <name type="scientific">Mycena albidolilacea</name>
    <dbReference type="NCBI Taxonomy" id="1033008"/>
    <lineage>
        <taxon>Eukaryota</taxon>
        <taxon>Fungi</taxon>
        <taxon>Dikarya</taxon>
        <taxon>Basidiomycota</taxon>
        <taxon>Agaricomycotina</taxon>
        <taxon>Agaricomycetes</taxon>
        <taxon>Agaricomycetidae</taxon>
        <taxon>Agaricales</taxon>
        <taxon>Marasmiineae</taxon>
        <taxon>Mycenaceae</taxon>
        <taxon>Mycena</taxon>
    </lineage>
</organism>
<dbReference type="PROSITE" id="PS50084">
    <property type="entry name" value="KH_TYPE_1"/>
    <property type="match status" value="1"/>
</dbReference>
<evidence type="ECO:0000259" key="3">
    <source>
        <dbReference type="SMART" id="SM00322"/>
    </source>
</evidence>